<reference evidence="2 3" key="1">
    <citation type="submission" date="2018-05" db="EMBL/GenBank/DDBJ databases">
        <title>Streptomyces venezuelae.</title>
        <authorList>
            <person name="Kim W."/>
            <person name="Lee N."/>
            <person name="Cho B.-K."/>
        </authorList>
    </citation>
    <scope>NUCLEOTIDE SEQUENCE [LARGE SCALE GENOMIC DNA]</scope>
    <source>
        <strain evidence="2 3">ATCC 21782</strain>
    </source>
</reference>
<evidence type="ECO:0000313" key="3">
    <source>
        <dbReference type="Proteomes" id="UP000325211"/>
    </source>
</evidence>
<evidence type="ECO:0000313" key="2">
    <source>
        <dbReference type="EMBL" id="QES47244.1"/>
    </source>
</evidence>
<accession>A0A5P2CWG2</accession>
<dbReference type="Pfam" id="PF08808">
    <property type="entry name" value="RES"/>
    <property type="match status" value="1"/>
</dbReference>
<protein>
    <recommendedName>
        <fullName evidence="1">RES domain-containing protein</fullName>
    </recommendedName>
</protein>
<dbReference type="AlphaFoldDB" id="A0A5P2CWG2"/>
<dbReference type="OrthoDB" id="4258344at2"/>
<organism evidence="2 3">
    <name type="scientific">Streptomyces venezuelae</name>
    <dbReference type="NCBI Taxonomy" id="54571"/>
    <lineage>
        <taxon>Bacteria</taxon>
        <taxon>Bacillati</taxon>
        <taxon>Actinomycetota</taxon>
        <taxon>Actinomycetes</taxon>
        <taxon>Kitasatosporales</taxon>
        <taxon>Streptomycetaceae</taxon>
        <taxon>Streptomyces</taxon>
    </lineage>
</organism>
<dbReference type="SMART" id="SM00953">
    <property type="entry name" value="RES"/>
    <property type="match status" value="1"/>
</dbReference>
<feature type="domain" description="RES" evidence="1">
    <location>
        <begin position="42"/>
        <end position="186"/>
    </location>
</feature>
<dbReference type="EMBL" id="CP029190">
    <property type="protein sequence ID" value="QES47244.1"/>
    <property type="molecule type" value="Genomic_DNA"/>
</dbReference>
<evidence type="ECO:0000259" key="1">
    <source>
        <dbReference type="SMART" id="SM00953"/>
    </source>
</evidence>
<dbReference type="InterPro" id="IPR014914">
    <property type="entry name" value="RES_dom"/>
</dbReference>
<proteinExistence type="predicted"/>
<sequence>MTRQIPPTGVPMDPLTHTLPAGTRLWRLHLQRYEATEFNPKLAHEFFRGSRFDATEKDPYPYLYAALDPVTALSEVLLRSVEFDDSTGVRLVPWAQASRYRLSVLTTTAELSLVDLTSAEGLAAVWQDTWLVDCEEEDYAKTRYWARLIREHCAGADGLLWQSKRCRPRAALQLFGDRCGSGPLLTEPGVALSLDTVAGVHEVNALLEPLRARISVPEDQGPED</sequence>
<gene>
    <name evidence="2" type="ORF">DEJ50_04760</name>
</gene>
<dbReference type="Proteomes" id="UP000325211">
    <property type="component" value="Chromosome"/>
</dbReference>
<name>A0A5P2CWG2_STRVZ</name>
<dbReference type="RefSeq" id="WP_150206236.1">
    <property type="nucleotide sequence ID" value="NZ_CP029190.1"/>
</dbReference>